<dbReference type="InterPro" id="IPR003123">
    <property type="entry name" value="VPS9"/>
</dbReference>
<dbReference type="InterPro" id="IPR000159">
    <property type="entry name" value="RA_dom"/>
</dbReference>
<dbReference type="PANTHER" id="PTHR23101:SF58">
    <property type="entry name" value="RAS AND RAB INTERACTOR 3"/>
    <property type="match status" value="1"/>
</dbReference>
<feature type="compositionally biased region" description="Low complexity" evidence="7">
    <location>
        <begin position="470"/>
        <end position="482"/>
    </location>
</feature>
<evidence type="ECO:0000256" key="2">
    <source>
        <dbReference type="ARBA" id="ARBA00006919"/>
    </source>
</evidence>
<keyword evidence="3" id="KW-0343">GTPase activation</keyword>
<dbReference type="Proteomes" id="UP000504612">
    <property type="component" value="Unplaced"/>
</dbReference>
<dbReference type="PROSITE" id="PS50200">
    <property type="entry name" value="RA"/>
    <property type="match status" value="1"/>
</dbReference>
<dbReference type="GO" id="GO:0016192">
    <property type="term" value="P:vesicle-mediated transport"/>
    <property type="evidence" value="ECO:0007669"/>
    <property type="project" value="InterPro"/>
</dbReference>
<feature type="compositionally biased region" description="Polar residues" evidence="7">
    <location>
        <begin position="537"/>
        <end position="551"/>
    </location>
</feature>
<dbReference type="Gene3D" id="3.30.505.10">
    <property type="entry name" value="SH2 domain"/>
    <property type="match status" value="1"/>
</dbReference>
<feature type="compositionally biased region" description="Polar residues" evidence="7">
    <location>
        <begin position="423"/>
        <end position="432"/>
    </location>
</feature>
<dbReference type="PROSITE" id="PS50001">
    <property type="entry name" value="SH2"/>
    <property type="match status" value="1"/>
</dbReference>
<sequence length="976" mass="110151">MMKTSMGNQGSGPATETGEEEEDKGPSSQPVALRNCFHLQRNNILEKLIKTCPVWLQFGISLEKASDILCKELSGIFMVRKDETLKNLFLLVHFPVQKEGCDILEYKIKEEKSLLHLEGSLLVFEDIFKLVAFYCVSRDLLPYTLRLPQAILEANSATELETISDLGIGFWSSSLHQRQGRRLLHSVKDPAYITAQAKKGKNPCQPFASGTNNCSYETELSIGSDKLWFVNPIFIEESSYQFPPHVSPSEIFRESPSDGRNLVTKPPKRSPTRRPPPPPPPPPSLPPPSLPPPPPPPPPPLLSFHAVKQAKTSSMTPSKEDQFQNLKKTKKEMKTEISKDKEDSRQEIFFPHSLPSTDSKKFPPSIPPRRCLSERTSRNSSLDKSQECSLPEEKQVEKQNRRNATLANDYQGDKAPDLLVEVTENSASNAQSLKPDEEDKKELTEQQQNLSSGKTSQPPIPPLRKKKFVKQSSSTSSFSLEQKTIEEPEVQPVNKSRIEKTCSLSKKESKSHLELVSISDCERSSDSLHSPVGSARAQMSASEPDSYSTSSTEDEFELRASPTVKKSHSMILGRAKRRLSMVSLSNVFTAFLSSDRKLQKKIVELAQDKDSYFGNLVQDYKVYSLEMMAKQISSTEMLQEIRLMMTQLKSYLIQSTELKSLMDQTVHTDEKLEMIIESALHKCVLKPLKVPIDIYLREIHNKDGSFKLLKENQQVIQNTTTTDLGVTTSVPESALLERIFHKFTTMTKAYSPEKKISILLKSCKLIYDSMTQGNPGKPHGADDFLPVLMYVLARSDLTEMILNVEYMMELMDPALQLGEGSYYLITTYGAVELIKSYDKIAGTRQLSTEVQDSIHQWERRRTLNKARASRSSVQDFIAISFMEAEAKARTLAYQTNSTTHQLIQQCAEKFEVSEPQDYGLFVQVDNKTMQMDDDALPHQIKSHLLNKEPRLTFCFIYKQLSGEESPVPVIKDTDAL</sequence>
<dbReference type="GO" id="GO:0007165">
    <property type="term" value="P:signal transduction"/>
    <property type="evidence" value="ECO:0007669"/>
    <property type="project" value="InterPro"/>
</dbReference>
<keyword evidence="5 6" id="KW-0727">SH2 domain</keyword>
<feature type="region of interest" description="Disordered" evidence="7">
    <location>
        <begin position="1"/>
        <end position="29"/>
    </location>
</feature>
<feature type="region of interest" description="Disordered" evidence="7">
    <location>
        <begin position="523"/>
        <end position="560"/>
    </location>
</feature>
<organism evidence="11 12">
    <name type="scientific">Notechis scutatus</name>
    <name type="common">mainland tiger snake</name>
    <dbReference type="NCBI Taxonomy" id="8663"/>
    <lineage>
        <taxon>Eukaryota</taxon>
        <taxon>Metazoa</taxon>
        <taxon>Chordata</taxon>
        <taxon>Craniata</taxon>
        <taxon>Vertebrata</taxon>
        <taxon>Euteleostomi</taxon>
        <taxon>Lepidosauria</taxon>
        <taxon>Squamata</taxon>
        <taxon>Bifurcata</taxon>
        <taxon>Unidentata</taxon>
        <taxon>Episquamata</taxon>
        <taxon>Toxicofera</taxon>
        <taxon>Serpentes</taxon>
        <taxon>Colubroidea</taxon>
        <taxon>Elapidae</taxon>
        <taxon>Hydrophiinae</taxon>
        <taxon>Notechis</taxon>
    </lineage>
</organism>
<dbReference type="GO" id="GO:0005096">
    <property type="term" value="F:GTPase activator activity"/>
    <property type="evidence" value="ECO:0007669"/>
    <property type="project" value="UniProtKB-KW"/>
</dbReference>
<dbReference type="SMART" id="SM00167">
    <property type="entry name" value="VPS9"/>
    <property type="match status" value="1"/>
</dbReference>
<dbReference type="PROSITE" id="PS51205">
    <property type="entry name" value="VPS9"/>
    <property type="match status" value="1"/>
</dbReference>
<feature type="compositionally biased region" description="Basic and acidic residues" evidence="7">
    <location>
        <begin position="391"/>
        <end position="400"/>
    </location>
</feature>
<dbReference type="InterPro" id="IPR036860">
    <property type="entry name" value="SH2_dom_sf"/>
</dbReference>
<evidence type="ECO:0000256" key="5">
    <source>
        <dbReference type="ARBA" id="ARBA00022999"/>
    </source>
</evidence>
<evidence type="ECO:0000256" key="3">
    <source>
        <dbReference type="ARBA" id="ARBA00022468"/>
    </source>
</evidence>
<feature type="domain" description="SH2" evidence="8">
    <location>
        <begin position="55"/>
        <end position="149"/>
    </location>
</feature>
<evidence type="ECO:0000256" key="7">
    <source>
        <dbReference type="SAM" id="MobiDB-lite"/>
    </source>
</evidence>
<dbReference type="SUPFAM" id="SSF55550">
    <property type="entry name" value="SH2 domain"/>
    <property type="match status" value="1"/>
</dbReference>
<dbReference type="InterPro" id="IPR037191">
    <property type="entry name" value="VPS9_dom_sf"/>
</dbReference>
<feature type="compositionally biased region" description="Pro residues" evidence="7">
    <location>
        <begin position="273"/>
        <end position="301"/>
    </location>
</feature>
<gene>
    <name evidence="12" type="primary">RIN3</name>
</gene>
<feature type="region of interest" description="Disordered" evidence="7">
    <location>
        <begin position="249"/>
        <end position="486"/>
    </location>
</feature>
<evidence type="ECO:0000313" key="11">
    <source>
        <dbReference type="Proteomes" id="UP000504612"/>
    </source>
</evidence>
<dbReference type="Pfam" id="PF02204">
    <property type="entry name" value="VPS9"/>
    <property type="match status" value="1"/>
</dbReference>
<dbReference type="Pfam" id="PF23268">
    <property type="entry name" value="RIN1"/>
    <property type="match status" value="1"/>
</dbReference>
<feature type="compositionally biased region" description="Polar residues" evidence="7">
    <location>
        <begin position="445"/>
        <end position="457"/>
    </location>
</feature>
<keyword evidence="4" id="KW-0963">Cytoplasm</keyword>
<dbReference type="KEGG" id="nss:113419678"/>
<keyword evidence="11" id="KW-1185">Reference proteome</keyword>
<protein>
    <submittedName>
        <fullName evidence="12">Ras and Rab interactor 3</fullName>
    </submittedName>
</protein>
<dbReference type="GO" id="GO:0005085">
    <property type="term" value="F:guanyl-nucleotide exchange factor activity"/>
    <property type="evidence" value="ECO:0007669"/>
    <property type="project" value="InterPro"/>
</dbReference>
<dbReference type="InterPro" id="IPR045046">
    <property type="entry name" value="Vps9-like"/>
</dbReference>
<dbReference type="AlphaFoldDB" id="A0A6J1UVI7"/>
<evidence type="ECO:0000259" key="9">
    <source>
        <dbReference type="PROSITE" id="PS50200"/>
    </source>
</evidence>
<dbReference type="GeneID" id="113419678"/>
<dbReference type="Pfam" id="PF00788">
    <property type="entry name" value="RA"/>
    <property type="match status" value="1"/>
</dbReference>
<feature type="domain" description="VPS9" evidence="10">
    <location>
        <begin position="703"/>
        <end position="843"/>
    </location>
</feature>
<dbReference type="GO" id="GO:0005829">
    <property type="term" value="C:cytosol"/>
    <property type="evidence" value="ECO:0007669"/>
    <property type="project" value="TreeGrafter"/>
</dbReference>
<evidence type="ECO:0000256" key="6">
    <source>
        <dbReference type="PROSITE-ProRule" id="PRU00191"/>
    </source>
</evidence>
<comment type="similarity">
    <text evidence="2">Belongs to the RIN (Ras interaction/interference) family.</text>
</comment>
<evidence type="ECO:0000259" key="10">
    <source>
        <dbReference type="PROSITE" id="PS51205"/>
    </source>
</evidence>
<dbReference type="CTD" id="79890"/>
<dbReference type="GO" id="GO:0030139">
    <property type="term" value="C:endocytic vesicle"/>
    <property type="evidence" value="ECO:0007669"/>
    <property type="project" value="TreeGrafter"/>
</dbReference>
<dbReference type="RefSeq" id="XP_026534992.1">
    <property type="nucleotide sequence ID" value="XM_026679207.1"/>
</dbReference>
<name>A0A6J1UVI7_9SAUR</name>
<evidence type="ECO:0000259" key="8">
    <source>
        <dbReference type="PROSITE" id="PS50001"/>
    </source>
</evidence>
<proteinExistence type="inferred from homology"/>
<dbReference type="SUPFAM" id="SSF109993">
    <property type="entry name" value="VPS9 domain"/>
    <property type="match status" value="1"/>
</dbReference>
<dbReference type="GO" id="GO:0031267">
    <property type="term" value="F:small GTPase binding"/>
    <property type="evidence" value="ECO:0007669"/>
    <property type="project" value="TreeGrafter"/>
</dbReference>
<dbReference type="PANTHER" id="PTHR23101">
    <property type="entry name" value="RAB GDP/GTP EXCHANGE FACTOR"/>
    <property type="match status" value="1"/>
</dbReference>
<comment type="subcellular location">
    <subcellularLocation>
        <location evidence="1">Cytoplasm</location>
    </subcellularLocation>
</comment>
<evidence type="ECO:0000313" key="12">
    <source>
        <dbReference type="RefSeq" id="XP_026534992.1"/>
    </source>
</evidence>
<feature type="compositionally biased region" description="Basic and acidic residues" evidence="7">
    <location>
        <begin position="332"/>
        <end position="346"/>
    </location>
</feature>
<feature type="compositionally biased region" description="Polar residues" evidence="7">
    <location>
        <begin position="1"/>
        <end position="14"/>
    </location>
</feature>
<feature type="compositionally biased region" description="Basic and acidic residues" evidence="7">
    <location>
        <begin position="434"/>
        <end position="444"/>
    </location>
</feature>
<feature type="domain" description="Ras-associating" evidence="9">
    <location>
        <begin position="896"/>
        <end position="962"/>
    </location>
</feature>
<dbReference type="Gene3D" id="1.20.1050.80">
    <property type="entry name" value="VPS9 domain"/>
    <property type="match status" value="1"/>
</dbReference>
<dbReference type="FunFam" id="1.20.1050.80:FF:000002">
    <property type="entry name" value="Ras and Rab interactor 2"/>
    <property type="match status" value="1"/>
</dbReference>
<accession>A0A6J1UVI7</accession>
<dbReference type="InterPro" id="IPR000980">
    <property type="entry name" value="SH2"/>
</dbReference>
<evidence type="ECO:0000256" key="4">
    <source>
        <dbReference type="ARBA" id="ARBA00022490"/>
    </source>
</evidence>
<evidence type="ECO:0000256" key="1">
    <source>
        <dbReference type="ARBA" id="ARBA00004496"/>
    </source>
</evidence>
<reference evidence="12" key="1">
    <citation type="submission" date="2025-08" db="UniProtKB">
        <authorList>
            <consortium name="RefSeq"/>
        </authorList>
    </citation>
    <scope>IDENTIFICATION</scope>
</reference>